<accession>A0AAN8PVM8</accession>
<feature type="signal peptide" evidence="2">
    <location>
        <begin position="1"/>
        <end position="27"/>
    </location>
</feature>
<dbReference type="Proteomes" id="UP001347796">
    <property type="component" value="Unassembled WGS sequence"/>
</dbReference>
<proteinExistence type="predicted"/>
<organism evidence="3 4">
    <name type="scientific">Patella caerulea</name>
    <name type="common">Rayed Mediterranean limpet</name>
    <dbReference type="NCBI Taxonomy" id="87958"/>
    <lineage>
        <taxon>Eukaryota</taxon>
        <taxon>Metazoa</taxon>
        <taxon>Spiralia</taxon>
        <taxon>Lophotrochozoa</taxon>
        <taxon>Mollusca</taxon>
        <taxon>Gastropoda</taxon>
        <taxon>Patellogastropoda</taxon>
        <taxon>Patelloidea</taxon>
        <taxon>Patellidae</taxon>
        <taxon>Patella</taxon>
    </lineage>
</organism>
<comment type="caution">
    <text evidence="3">The sequence shown here is derived from an EMBL/GenBank/DDBJ whole genome shotgun (WGS) entry which is preliminary data.</text>
</comment>
<dbReference type="EMBL" id="JAZGQO010000007">
    <property type="protein sequence ID" value="KAK6183689.1"/>
    <property type="molecule type" value="Genomic_DNA"/>
</dbReference>
<feature type="compositionally biased region" description="Basic and acidic residues" evidence="1">
    <location>
        <begin position="582"/>
        <end position="599"/>
    </location>
</feature>
<feature type="region of interest" description="Disordered" evidence="1">
    <location>
        <begin position="579"/>
        <end position="599"/>
    </location>
</feature>
<evidence type="ECO:0000256" key="1">
    <source>
        <dbReference type="SAM" id="MobiDB-lite"/>
    </source>
</evidence>
<feature type="region of interest" description="Disordered" evidence="1">
    <location>
        <begin position="67"/>
        <end position="162"/>
    </location>
</feature>
<dbReference type="AlphaFoldDB" id="A0AAN8PVM8"/>
<feature type="chain" id="PRO_5042819631" evidence="2">
    <location>
        <begin position="28"/>
        <end position="714"/>
    </location>
</feature>
<keyword evidence="4" id="KW-1185">Reference proteome</keyword>
<evidence type="ECO:0000313" key="3">
    <source>
        <dbReference type="EMBL" id="KAK6183689.1"/>
    </source>
</evidence>
<feature type="compositionally biased region" description="Polar residues" evidence="1">
    <location>
        <begin position="669"/>
        <end position="690"/>
    </location>
</feature>
<evidence type="ECO:0000256" key="2">
    <source>
        <dbReference type="SAM" id="SignalP"/>
    </source>
</evidence>
<feature type="region of interest" description="Disordered" evidence="1">
    <location>
        <begin position="669"/>
        <end position="692"/>
    </location>
</feature>
<feature type="compositionally biased region" description="Low complexity" evidence="1">
    <location>
        <begin position="73"/>
        <end position="92"/>
    </location>
</feature>
<sequence>MKGRTIQHDILIAVLVIGIVTVYQTECSSDSGVRFRSSGWAQHQAAQAAFQPWQHMQTHPRVYQATSGQYTDNSNSNSYSNSNSNSDSNSNSGYVKPQPVGHTEAFYQQNAQPPKPHHPPNPFYHNNDQQQPDTVIRGDPNPFYQQNIPPQPPVGAADPFYQQNVPAQPNTVIAADPDPFYQNNIQPQQIQPVGAPGPFYGNNVQPQPIPQPSYGPDTQPDPRTVIPLGESDPNVFYGAEPVNPTNTVYGPNTVPQGDPDLFYENNVNPNGQPKPVTHTVIDPDVSNPLHSYQPDNQPSPVLVGPGEPNPFFEINRPIVPNPVYNPINSPISPGYAEGVEPDPVYTPTSDVAEPTVIPAEKKQPEPTYVRVHASINVQEPPAGTGDPTLVEDKTPEKPKAIVEDILYNDQSIKENEPQVLIEEEIPKKIKENRIYDDGPNRRPVLNEEEIPKKIKENRIYDDGPNRRPVLVDDEIPNTIVEDRIYNDKPIRKPVLVDEEIPNTIVEDRIYNDDPIRVEPDKWETTPCYSGAIVCSSACSDNSLVGGIKYCCPGCTGYKIQFKGNTCSCLRKVTDSPEPAPFDNHHPDIITPTDKSEPNRGDVAYTTRGNTDLFAEFFGRSSDDSPEPPLVGRTAPLVGHDTSHPVPDQTNTITNNKIYRNPKLDQEILSSVFGTPDNPNGQTETQNNPKPANQAEIDNFIQDVFSNGNPFDIKP</sequence>
<name>A0AAN8PVM8_PATCE</name>
<gene>
    <name evidence="3" type="ORF">SNE40_011119</name>
</gene>
<evidence type="ECO:0000313" key="4">
    <source>
        <dbReference type="Proteomes" id="UP001347796"/>
    </source>
</evidence>
<keyword evidence="2" id="KW-0732">Signal</keyword>
<protein>
    <submittedName>
        <fullName evidence="3">Uncharacterized protein</fullName>
    </submittedName>
</protein>
<feature type="region of interest" description="Disordered" evidence="1">
    <location>
        <begin position="196"/>
        <end position="219"/>
    </location>
</feature>
<reference evidence="3 4" key="1">
    <citation type="submission" date="2024-01" db="EMBL/GenBank/DDBJ databases">
        <title>The genome of the rayed Mediterranean limpet Patella caerulea (Linnaeus, 1758).</title>
        <authorList>
            <person name="Anh-Thu Weber A."/>
            <person name="Halstead-Nussloch G."/>
        </authorList>
    </citation>
    <scope>NUCLEOTIDE SEQUENCE [LARGE SCALE GENOMIC DNA]</scope>
    <source>
        <strain evidence="3">AATW-2023a</strain>
        <tissue evidence="3">Whole specimen</tissue>
    </source>
</reference>